<dbReference type="EMBL" id="ATNL01000011">
    <property type="protein sequence ID" value="KON72606.1"/>
    <property type="molecule type" value="Genomic_DNA"/>
</dbReference>
<dbReference type="PATRIC" id="fig|1350482.3.peg.3126"/>
<proteinExistence type="predicted"/>
<feature type="region of interest" description="Disordered" evidence="1">
    <location>
        <begin position="275"/>
        <end position="297"/>
    </location>
</feature>
<keyword evidence="4" id="KW-1185">Reference proteome</keyword>
<dbReference type="InterPro" id="IPR032490">
    <property type="entry name" value="DUF5047"/>
</dbReference>
<reference evidence="3 4" key="1">
    <citation type="journal article" date="2015" name="Sci. Rep.">
        <title>Functional and structural properties of a novel cellulosome-like multienzyme complex: efficient glycoside hydrolysis of water-insoluble 7-xylosyl-10-deacetylpaclitaxel.</title>
        <authorList>
            <person name="Dou T.Y."/>
            <person name="Luan H.W."/>
            <person name="Ge G.B."/>
            <person name="Dong M.M."/>
            <person name="Zou H.F."/>
            <person name="He Y.Q."/>
            <person name="Cui P."/>
            <person name="Wang J.Y."/>
            <person name="Hao D.C."/>
            <person name="Yang S.L."/>
            <person name="Yang L."/>
        </authorList>
    </citation>
    <scope>NUCLEOTIDE SEQUENCE [LARGE SCALE GENOMIC DNA]</scope>
    <source>
        <strain evidence="3 4">F16</strain>
    </source>
</reference>
<comment type="caution">
    <text evidence="3">The sequence shown here is derived from an EMBL/GenBank/DDBJ whole genome shotgun (WGS) entry which is preliminary data.</text>
</comment>
<accession>A0A0M0F5Y7</accession>
<gene>
    <name evidence="3" type="ORF">M768_13950</name>
</gene>
<organism evidence="3 4">
    <name type="scientific">Cellulosimicrobium cellulans F16</name>
    <dbReference type="NCBI Taxonomy" id="1350482"/>
    <lineage>
        <taxon>Bacteria</taxon>
        <taxon>Bacillati</taxon>
        <taxon>Actinomycetota</taxon>
        <taxon>Actinomycetes</taxon>
        <taxon>Micrococcales</taxon>
        <taxon>Promicromonosporaceae</taxon>
        <taxon>Cellulosimicrobium</taxon>
    </lineage>
</organism>
<name>A0A0M0F5Y7_CELCE</name>
<dbReference type="Proteomes" id="UP000037387">
    <property type="component" value="Unassembled WGS sequence"/>
</dbReference>
<dbReference type="AlphaFoldDB" id="A0A0M0F5Y7"/>
<sequence>MWVVSDAYLDAIARPHQVVTRATVARGGVPLYGGRSLPVTGGSVTVRGRSIVRRTCDLVIAPRLPGAAFRDEPAYPATRTGAEPLGTDGQEITLRSGLVYAGGRTEWVPLGVFRIDDAAGSLLDRTGVQVSGVSRESWVVDDRFHSPRMLRGPSAVAIIRDLILESLPGADVAILTAADRRIPATVVDRDRWADGVQALAESIGCVVYADPTGRFVIADAPTLASSPVFRFQAGPGGILLDATGTTSRDPVYNAAVVTGDTPDGADAPVQGEAIDDRIGSPTRYGDPDSGGWGKKPHFRAVPSLTTRVQCERVARADVAQLTGVGTSLDLSSVPLFPLEGGDVVDVVTDHTSPITSISRHIIDELTIPLVAGGRFGATTRNLGEVAA</sequence>
<dbReference type="Pfam" id="PF16466">
    <property type="entry name" value="DUF5047"/>
    <property type="match status" value="1"/>
</dbReference>
<evidence type="ECO:0000313" key="3">
    <source>
        <dbReference type="EMBL" id="KON72606.1"/>
    </source>
</evidence>
<protein>
    <recommendedName>
        <fullName evidence="2">DUF5047 domain-containing protein</fullName>
    </recommendedName>
</protein>
<evidence type="ECO:0000256" key="1">
    <source>
        <dbReference type="SAM" id="MobiDB-lite"/>
    </source>
</evidence>
<evidence type="ECO:0000313" key="4">
    <source>
        <dbReference type="Proteomes" id="UP000037387"/>
    </source>
</evidence>
<evidence type="ECO:0000259" key="2">
    <source>
        <dbReference type="Pfam" id="PF16466"/>
    </source>
</evidence>
<feature type="domain" description="DUF5047" evidence="2">
    <location>
        <begin position="42"/>
        <end position="173"/>
    </location>
</feature>